<name>B5YNK9_THAPS</name>
<feature type="non-terminal residue" evidence="3">
    <location>
        <position position="1"/>
    </location>
</feature>
<feature type="domain" description="NAD/GMP synthase" evidence="2">
    <location>
        <begin position="21"/>
        <end position="79"/>
    </location>
</feature>
<evidence type="ECO:0000256" key="1">
    <source>
        <dbReference type="SAM" id="MobiDB-lite"/>
    </source>
</evidence>
<sequence length="269" mass="29293">MKLVDRLLQRTSEMMDRDAANVVAFSGGVDSSLVADLVYRTFSRSVQAVLGISSAVPQTQITMARAVAETIGIQLVEVTTTEGSDETYIKNDGHACYVCKTHLYSTLKSVANSVKRQHQEKSPEKSGGRTVILYNGTNADDTQDPTRLGLHAASNFKVLSPLDQITKDEVRQAAKHLGLPNWNAAASPCLRSRLAMGVMATSDHLKAVEKAEEFVRRVLVLDESRNVRVRMLAGGKAMVELDDRALGTSDLLAENGMEDLLISELGFQS</sequence>
<accession>B5YNK9</accession>
<dbReference type="InParanoid" id="B5YNK9"/>
<organism evidence="3 4">
    <name type="scientific">Thalassiosira pseudonana</name>
    <name type="common">Marine diatom</name>
    <name type="synonym">Cyclotella nana</name>
    <dbReference type="NCBI Taxonomy" id="35128"/>
    <lineage>
        <taxon>Eukaryota</taxon>
        <taxon>Sar</taxon>
        <taxon>Stramenopiles</taxon>
        <taxon>Ochrophyta</taxon>
        <taxon>Bacillariophyta</taxon>
        <taxon>Coscinodiscophyceae</taxon>
        <taxon>Thalassiosirophycidae</taxon>
        <taxon>Thalassiosirales</taxon>
        <taxon>Thalassiosiraceae</taxon>
        <taxon>Thalassiosira</taxon>
    </lineage>
</organism>
<feature type="compositionally biased region" description="Basic and acidic residues" evidence="1">
    <location>
        <begin position="117"/>
        <end position="127"/>
    </location>
</feature>
<dbReference type="CDD" id="cd01990">
    <property type="entry name" value="LarE-like"/>
    <property type="match status" value="1"/>
</dbReference>
<dbReference type="KEGG" id="tps:THAPS_35584"/>
<dbReference type="InterPro" id="IPR014729">
    <property type="entry name" value="Rossmann-like_a/b/a_fold"/>
</dbReference>
<dbReference type="PANTHER" id="PTHR43169">
    <property type="entry name" value="EXSB FAMILY PROTEIN"/>
    <property type="match status" value="1"/>
</dbReference>
<feature type="region of interest" description="Disordered" evidence="1">
    <location>
        <begin position="114"/>
        <end position="140"/>
    </location>
</feature>
<dbReference type="AlphaFoldDB" id="B5YNK9"/>
<dbReference type="STRING" id="35128.B5YNK9"/>
<dbReference type="PANTHER" id="PTHR43169:SF2">
    <property type="entry name" value="NAD_GMP SYNTHASE DOMAIN-CONTAINING PROTEIN"/>
    <property type="match status" value="1"/>
</dbReference>
<keyword evidence="4" id="KW-1185">Reference proteome</keyword>
<dbReference type="eggNOG" id="ENOG502RYIH">
    <property type="taxonomic scope" value="Eukaryota"/>
</dbReference>
<proteinExistence type="predicted"/>
<dbReference type="InterPro" id="IPR022310">
    <property type="entry name" value="NAD/GMP_synthase"/>
</dbReference>
<dbReference type="GeneID" id="7450706"/>
<dbReference type="GO" id="GO:0016783">
    <property type="term" value="F:sulfurtransferase activity"/>
    <property type="evidence" value="ECO:0007669"/>
    <property type="project" value="InterPro"/>
</dbReference>
<dbReference type="PaxDb" id="35128-Thaps35584"/>
<dbReference type="Gene3D" id="3.40.50.620">
    <property type="entry name" value="HUPs"/>
    <property type="match status" value="1"/>
</dbReference>
<dbReference type="HOGENOM" id="CLU_061181_1_0_1"/>
<evidence type="ECO:0000259" key="2">
    <source>
        <dbReference type="Pfam" id="PF02540"/>
    </source>
</evidence>
<dbReference type="InterPro" id="IPR052188">
    <property type="entry name" value="Ni-pincer_cofactor_biosynth"/>
</dbReference>
<dbReference type="OMA" id="DYRPGIQ"/>
<dbReference type="InterPro" id="IPR005232">
    <property type="entry name" value="LarE"/>
</dbReference>
<dbReference type="SUPFAM" id="SSF52402">
    <property type="entry name" value="Adenine nucleotide alpha hydrolases-like"/>
    <property type="match status" value="1"/>
</dbReference>
<gene>
    <name evidence="3" type="ORF">THAPS_35584</name>
</gene>
<dbReference type="GO" id="GO:0006163">
    <property type="term" value="P:purine nucleotide metabolic process"/>
    <property type="evidence" value="ECO:0007669"/>
    <property type="project" value="UniProtKB-ARBA"/>
</dbReference>
<reference evidence="3 4" key="1">
    <citation type="journal article" date="2004" name="Science">
        <title>The genome of the diatom Thalassiosira pseudonana: ecology, evolution, and metabolism.</title>
        <authorList>
            <person name="Armbrust E.V."/>
            <person name="Berges J.A."/>
            <person name="Bowler C."/>
            <person name="Green B.R."/>
            <person name="Martinez D."/>
            <person name="Putnam N.H."/>
            <person name="Zhou S."/>
            <person name="Allen A.E."/>
            <person name="Apt K.E."/>
            <person name="Bechner M."/>
            <person name="Brzezinski M.A."/>
            <person name="Chaal B.K."/>
            <person name="Chiovitti A."/>
            <person name="Davis A.K."/>
            <person name="Demarest M.S."/>
            <person name="Detter J.C."/>
            <person name="Glavina T."/>
            <person name="Goodstein D."/>
            <person name="Hadi M.Z."/>
            <person name="Hellsten U."/>
            <person name="Hildebrand M."/>
            <person name="Jenkins B.D."/>
            <person name="Jurka J."/>
            <person name="Kapitonov V.V."/>
            <person name="Kroger N."/>
            <person name="Lau W.W."/>
            <person name="Lane T.W."/>
            <person name="Larimer F.W."/>
            <person name="Lippmeier J.C."/>
            <person name="Lucas S."/>
            <person name="Medina M."/>
            <person name="Montsant A."/>
            <person name="Obornik M."/>
            <person name="Parker M.S."/>
            <person name="Palenik B."/>
            <person name="Pazour G.J."/>
            <person name="Richardson P.M."/>
            <person name="Rynearson T.A."/>
            <person name="Saito M.A."/>
            <person name="Schwartz D.C."/>
            <person name="Thamatrakoln K."/>
            <person name="Valentin K."/>
            <person name="Vardi A."/>
            <person name="Wilkerson F.P."/>
            <person name="Rokhsar D.S."/>
        </authorList>
    </citation>
    <scope>NUCLEOTIDE SEQUENCE [LARGE SCALE GENOMIC DNA]</scope>
    <source>
        <strain evidence="3 4">CCMP1335</strain>
    </source>
</reference>
<dbReference type="EMBL" id="CP001160">
    <property type="protein sequence ID" value="ACI65005.1"/>
    <property type="molecule type" value="Genomic_DNA"/>
</dbReference>
<dbReference type="Proteomes" id="UP000001449">
    <property type="component" value="Chromosome 7"/>
</dbReference>
<evidence type="ECO:0000313" key="4">
    <source>
        <dbReference type="Proteomes" id="UP000001449"/>
    </source>
</evidence>
<evidence type="ECO:0000313" key="3">
    <source>
        <dbReference type="EMBL" id="ACI65005.1"/>
    </source>
</evidence>
<protein>
    <recommendedName>
        <fullName evidence="2">NAD/GMP synthase domain-containing protein</fullName>
    </recommendedName>
</protein>
<dbReference type="RefSeq" id="XP_002296288.1">
    <property type="nucleotide sequence ID" value="XM_002296252.1"/>
</dbReference>
<reference evidence="3 4" key="2">
    <citation type="journal article" date="2008" name="Nature">
        <title>The Phaeodactylum genome reveals the evolutionary history of diatom genomes.</title>
        <authorList>
            <person name="Bowler C."/>
            <person name="Allen A.E."/>
            <person name="Badger J.H."/>
            <person name="Grimwood J."/>
            <person name="Jabbari K."/>
            <person name="Kuo A."/>
            <person name="Maheswari U."/>
            <person name="Martens C."/>
            <person name="Maumus F."/>
            <person name="Otillar R.P."/>
            <person name="Rayko E."/>
            <person name="Salamov A."/>
            <person name="Vandepoele K."/>
            <person name="Beszteri B."/>
            <person name="Gruber A."/>
            <person name="Heijde M."/>
            <person name="Katinka M."/>
            <person name="Mock T."/>
            <person name="Valentin K."/>
            <person name="Verret F."/>
            <person name="Berges J.A."/>
            <person name="Brownlee C."/>
            <person name="Cadoret J.P."/>
            <person name="Chiovitti A."/>
            <person name="Choi C.J."/>
            <person name="Coesel S."/>
            <person name="De Martino A."/>
            <person name="Detter J.C."/>
            <person name="Durkin C."/>
            <person name="Falciatore A."/>
            <person name="Fournet J."/>
            <person name="Haruta M."/>
            <person name="Huysman M.J."/>
            <person name="Jenkins B.D."/>
            <person name="Jiroutova K."/>
            <person name="Jorgensen R.E."/>
            <person name="Joubert Y."/>
            <person name="Kaplan A."/>
            <person name="Kroger N."/>
            <person name="Kroth P.G."/>
            <person name="La Roche J."/>
            <person name="Lindquist E."/>
            <person name="Lommer M."/>
            <person name="Martin-Jezequel V."/>
            <person name="Lopez P.J."/>
            <person name="Lucas S."/>
            <person name="Mangogna M."/>
            <person name="McGinnis K."/>
            <person name="Medlin L.K."/>
            <person name="Montsant A."/>
            <person name="Oudot-Le Secq M.P."/>
            <person name="Napoli C."/>
            <person name="Obornik M."/>
            <person name="Parker M.S."/>
            <person name="Petit J.L."/>
            <person name="Porcel B.M."/>
            <person name="Poulsen N."/>
            <person name="Robison M."/>
            <person name="Rychlewski L."/>
            <person name="Rynearson T.A."/>
            <person name="Schmutz J."/>
            <person name="Shapiro H."/>
            <person name="Siaut M."/>
            <person name="Stanley M."/>
            <person name="Sussman M.R."/>
            <person name="Taylor A.R."/>
            <person name="Vardi A."/>
            <person name="von Dassow P."/>
            <person name="Vyverman W."/>
            <person name="Willis A."/>
            <person name="Wyrwicz L.S."/>
            <person name="Rokhsar D.S."/>
            <person name="Weissenbach J."/>
            <person name="Armbrust E.V."/>
            <person name="Green B.R."/>
            <person name="Van de Peer Y."/>
            <person name="Grigoriev I.V."/>
        </authorList>
    </citation>
    <scope>NUCLEOTIDE SEQUENCE [LARGE SCALE GENOMIC DNA]</scope>
    <source>
        <strain evidence="3 4">CCMP1335</strain>
    </source>
</reference>
<dbReference type="PIRSF" id="PIRSF006661">
    <property type="entry name" value="PP-lp_UCP006661"/>
    <property type="match status" value="1"/>
</dbReference>
<dbReference type="Pfam" id="PF02540">
    <property type="entry name" value="NAD_synthase"/>
    <property type="match status" value="1"/>
</dbReference>